<dbReference type="Pfam" id="PF01261">
    <property type="entry name" value="AP_endonuc_2"/>
    <property type="match status" value="1"/>
</dbReference>
<dbReference type="PANTHER" id="PTHR12110">
    <property type="entry name" value="HYDROXYPYRUVATE ISOMERASE"/>
    <property type="match status" value="1"/>
</dbReference>
<gene>
    <name evidence="3" type="ordered locus">swp_4568</name>
</gene>
<organism evidence="3 4">
    <name type="scientific">Shewanella piezotolerans (strain WP3 / JCM 13877)</name>
    <dbReference type="NCBI Taxonomy" id="225849"/>
    <lineage>
        <taxon>Bacteria</taxon>
        <taxon>Pseudomonadati</taxon>
        <taxon>Pseudomonadota</taxon>
        <taxon>Gammaproteobacteria</taxon>
        <taxon>Alteromonadales</taxon>
        <taxon>Shewanellaceae</taxon>
        <taxon>Shewanella</taxon>
    </lineage>
</organism>
<feature type="chain" id="PRO_5002866978" evidence="1">
    <location>
        <begin position="19"/>
        <end position="311"/>
    </location>
</feature>
<dbReference type="InterPro" id="IPR036237">
    <property type="entry name" value="Xyl_isomerase-like_sf"/>
</dbReference>
<keyword evidence="3" id="KW-0413">Isomerase</keyword>
<dbReference type="EMBL" id="CP000472">
    <property type="protein sequence ID" value="ACJ31209.1"/>
    <property type="molecule type" value="Genomic_DNA"/>
</dbReference>
<evidence type="ECO:0000313" key="4">
    <source>
        <dbReference type="Proteomes" id="UP000000753"/>
    </source>
</evidence>
<reference evidence="3 4" key="1">
    <citation type="journal article" date="2008" name="PLoS ONE">
        <title>Environmental adaptation: genomic analysis of the piezotolerant and psychrotolerant deep-sea iron reducing bacterium Shewanella piezotolerans WP3.</title>
        <authorList>
            <person name="Wang F."/>
            <person name="Wang J."/>
            <person name="Jian H."/>
            <person name="Zhang B."/>
            <person name="Li S."/>
            <person name="Wang F."/>
            <person name="Zeng X."/>
            <person name="Gao L."/>
            <person name="Bartlett D.H."/>
            <person name="Yu J."/>
            <person name="Hu S."/>
            <person name="Xiao X."/>
        </authorList>
    </citation>
    <scope>NUCLEOTIDE SEQUENCE [LARGE SCALE GENOMIC DNA]</scope>
    <source>
        <strain evidence="4">WP3 / JCM 13877</strain>
    </source>
</reference>
<sequence length="311" mass="34272">MNRLSNISLIALALIAIACTDSTPQETETVTAAKPAASAVVPKVSASTIIPQISVQLYSVKDALKADFKQTLTSIAAMGFAGVEFAGDFGPYADDPQGLKDYLSSLGLQASGAHVRFKHFDADNFAKSVAFYQTLGVDSVIVPWDERANDPDKINELVSDLNKLNEQLKAEGLRFGYHNHDEEFEAYQQHTFWDQIARNTSDDFVMQMDVGWVAYAEKSPVLYINRYPNRTQTTHFKAKLPKSFVATEALAEKRAIIGEDMTDWPAVISSNIAVGGTQWFVVEQEEYPDGLTPLEAVALSKKGLDRIIKTL</sequence>
<dbReference type="KEGG" id="swp:swp_4568"/>
<dbReference type="PANTHER" id="PTHR12110:SF41">
    <property type="entry name" value="INOSOSE DEHYDRATASE"/>
    <property type="match status" value="1"/>
</dbReference>
<dbReference type="Proteomes" id="UP000000753">
    <property type="component" value="Chromosome"/>
</dbReference>
<name>B8CUL7_SHEPW</name>
<accession>B8CUL7</accession>
<dbReference type="PROSITE" id="PS51257">
    <property type="entry name" value="PROKAR_LIPOPROTEIN"/>
    <property type="match status" value="1"/>
</dbReference>
<evidence type="ECO:0000256" key="1">
    <source>
        <dbReference type="SAM" id="SignalP"/>
    </source>
</evidence>
<proteinExistence type="predicted"/>
<dbReference type="STRING" id="225849.swp_4568"/>
<dbReference type="InterPro" id="IPR013022">
    <property type="entry name" value="Xyl_isomerase-like_TIM-brl"/>
</dbReference>
<protein>
    <submittedName>
        <fullName evidence="3">Sugar phosphate isomerase/epimerase</fullName>
    </submittedName>
</protein>
<dbReference type="eggNOG" id="COG1082">
    <property type="taxonomic scope" value="Bacteria"/>
</dbReference>
<feature type="signal peptide" evidence="1">
    <location>
        <begin position="1"/>
        <end position="18"/>
    </location>
</feature>
<dbReference type="SUPFAM" id="SSF51658">
    <property type="entry name" value="Xylose isomerase-like"/>
    <property type="match status" value="1"/>
</dbReference>
<dbReference type="HOGENOM" id="CLU_059523_1_2_6"/>
<keyword evidence="4" id="KW-1185">Reference proteome</keyword>
<dbReference type="GO" id="GO:0016853">
    <property type="term" value="F:isomerase activity"/>
    <property type="evidence" value="ECO:0007669"/>
    <property type="project" value="UniProtKB-KW"/>
</dbReference>
<dbReference type="RefSeq" id="WP_020914539.1">
    <property type="nucleotide sequence ID" value="NC_011566.1"/>
</dbReference>
<evidence type="ECO:0000259" key="2">
    <source>
        <dbReference type="Pfam" id="PF01261"/>
    </source>
</evidence>
<dbReference type="AlphaFoldDB" id="B8CUL7"/>
<dbReference type="InterPro" id="IPR050312">
    <property type="entry name" value="IolE/XylAMocC-like"/>
</dbReference>
<keyword evidence="1" id="KW-0732">Signal</keyword>
<evidence type="ECO:0000313" key="3">
    <source>
        <dbReference type="EMBL" id="ACJ31209.1"/>
    </source>
</evidence>
<feature type="domain" description="Xylose isomerase-like TIM barrel" evidence="2">
    <location>
        <begin position="75"/>
        <end position="296"/>
    </location>
</feature>
<dbReference type="Gene3D" id="3.20.20.150">
    <property type="entry name" value="Divalent-metal-dependent TIM barrel enzymes"/>
    <property type="match status" value="1"/>
</dbReference>